<name>A0ABQ9HK14_9NEOP</name>
<protein>
    <submittedName>
        <fullName evidence="1">Uncharacterized protein</fullName>
    </submittedName>
</protein>
<comment type="caution">
    <text evidence="1">The sequence shown here is derived from an EMBL/GenBank/DDBJ whole genome shotgun (WGS) entry which is preliminary data.</text>
</comment>
<dbReference type="Proteomes" id="UP001159363">
    <property type="component" value="Chromosome 4"/>
</dbReference>
<proteinExistence type="predicted"/>
<evidence type="ECO:0000313" key="1">
    <source>
        <dbReference type="EMBL" id="KAJ8884669.1"/>
    </source>
</evidence>
<organism evidence="1 2">
    <name type="scientific">Dryococelus australis</name>
    <dbReference type="NCBI Taxonomy" id="614101"/>
    <lineage>
        <taxon>Eukaryota</taxon>
        <taxon>Metazoa</taxon>
        <taxon>Ecdysozoa</taxon>
        <taxon>Arthropoda</taxon>
        <taxon>Hexapoda</taxon>
        <taxon>Insecta</taxon>
        <taxon>Pterygota</taxon>
        <taxon>Neoptera</taxon>
        <taxon>Polyneoptera</taxon>
        <taxon>Phasmatodea</taxon>
        <taxon>Verophasmatodea</taxon>
        <taxon>Anareolatae</taxon>
        <taxon>Phasmatidae</taxon>
        <taxon>Eurycanthinae</taxon>
        <taxon>Dryococelus</taxon>
    </lineage>
</organism>
<reference evidence="1 2" key="1">
    <citation type="submission" date="2023-02" db="EMBL/GenBank/DDBJ databases">
        <title>LHISI_Scaffold_Assembly.</title>
        <authorList>
            <person name="Stuart O.P."/>
            <person name="Cleave R."/>
            <person name="Magrath M.J.L."/>
            <person name="Mikheyev A.S."/>
        </authorList>
    </citation>
    <scope>NUCLEOTIDE SEQUENCE [LARGE SCALE GENOMIC DNA]</scope>
    <source>
        <strain evidence="1">Daus_M_001</strain>
        <tissue evidence="1">Leg muscle</tissue>
    </source>
</reference>
<gene>
    <name evidence="1" type="ORF">PR048_016527</name>
</gene>
<evidence type="ECO:0000313" key="2">
    <source>
        <dbReference type="Proteomes" id="UP001159363"/>
    </source>
</evidence>
<sequence>MTQFLSSLLHLEGVSKSIITSLNMDIHLCQSVPDRSLPPLAWSEKTLQIAMHRSGVRRLCKENYIEVE</sequence>
<accession>A0ABQ9HK14</accession>
<keyword evidence="2" id="KW-1185">Reference proteome</keyword>
<dbReference type="EMBL" id="JARBHB010000005">
    <property type="protein sequence ID" value="KAJ8884669.1"/>
    <property type="molecule type" value="Genomic_DNA"/>
</dbReference>